<dbReference type="AlphaFoldDB" id="A0A1M6REG9"/>
<dbReference type="Proteomes" id="UP000184498">
    <property type="component" value="Unassembled WGS sequence"/>
</dbReference>
<feature type="coiled-coil region" evidence="1">
    <location>
        <begin position="509"/>
        <end position="536"/>
    </location>
</feature>
<evidence type="ECO:0000313" key="3">
    <source>
        <dbReference type="Proteomes" id="UP000184498"/>
    </source>
</evidence>
<sequence>MKTSNQLSFSKLENEFLEDAIKQLSRDYIIIQIFYNKGVHSQDSHLIIHLENKNDIDKLKQKHWIKKVYSEHKVHIHFFYNTQLHQKFDSGHPFVEFYCKPSALIYQNEQFGNHLLIDRNWKKFNKKFENYKEIFYHDHNILLSQTREFIKNESFVSVFLSYEKVIRYDLEYLENLYTGSSSDSNNLHERIYHLIQYAPEIQKYFVKQNSKEYHLISLFEKARRSAREDELMYDNEFFEAISIAEESLFNMIEIRLDQLKKQIKKSPRDIAVSYEISSVLADHNDKILDKAVGIIIKLENTEEVYLFHRAIYGKNIIYYLLIIAPNVSNERLREKQYYLKSKAGKQYDFVLISHDRNWIQQHLYKYQNFFANIIQGKNRIYASNPYHPEPHWEFPHHQHQDLDCYYKSAKGNGLQFLSMVGNENENHQGVPYLFALFFLSFCRTYIFVKLCYMPNYLSFQALWHLCLYANPDMKRHQDLFDGFLLKLIPTLEYHKILRHKFTCLDKEVVDQMKILVEKLMNELDELVKKEGFLKNLQLNYICSN</sequence>
<dbReference type="EMBL" id="FRAM01000002">
    <property type="protein sequence ID" value="SHK30881.1"/>
    <property type="molecule type" value="Genomic_DNA"/>
</dbReference>
<reference evidence="3" key="1">
    <citation type="submission" date="2016-11" db="EMBL/GenBank/DDBJ databases">
        <authorList>
            <person name="Varghese N."/>
            <person name="Submissions S."/>
        </authorList>
    </citation>
    <scope>NUCLEOTIDE SEQUENCE [LARGE SCALE GENOMIC DNA]</scope>
    <source>
        <strain evidence="3">DSM 18016</strain>
    </source>
</reference>
<evidence type="ECO:0000256" key="1">
    <source>
        <dbReference type="SAM" id="Coils"/>
    </source>
</evidence>
<dbReference type="STRING" id="216903.SAMN05444371_1847"/>
<evidence type="ECO:0000313" key="2">
    <source>
        <dbReference type="EMBL" id="SHK30881.1"/>
    </source>
</evidence>
<gene>
    <name evidence="2" type="ORF">SAMN05444371_1847</name>
</gene>
<dbReference type="OrthoDB" id="1231908at2"/>
<proteinExistence type="predicted"/>
<name>A0A1M6REG9_9FLAO</name>
<keyword evidence="3" id="KW-1185">Reference proteome</keyword>
<accession>A0A1M6REG9</accession>
<dbReference type="RefSeq" id="WP_072997510.1">
    <property type="nucleotide sequence ID" value="NZ_FRAM01000002.1"/>
</dbReference>
<organism evidence="2 3">
    <name type="scientific">Epilithonimonas mollis</name>
    <dbReference type="NCBI Taxonomy" id="216903"/>
    <lineage>
        <taxon>Bacteria</taxon>
        <taxon>Pseudomonadati</taxon>
        <taxon>Bacteroidota</taxon>
        <taxon>Flavobacteriia</taxon>
        <taxon>Flavobacteriales</taxon>
        <taxon>Weeksellaceae</taxon>
        <taxon>Chryseobacterium group</taxon>
        <taxon>Epilithonimonas</taxon>
    </lineage>
</organism>
<keyword evidence="1" id="KW-0175">Coiled coil</keyword>
<protein>
    <submittedName>
        <fullName evidence="2">Uncharacterized protein</fullName>
    </submittedName>
</protein>